<dbReference type="OrthoDB" id="9812206at2"/>
<evidence type="ECO:0000256" key="10">
    <source>
        <dbReference type="RuleBase" id="RU003826"/>
    </source>
</evidence>
<dbReference type="InterPro" id="IPR022998">
    <property type="entry name" value="ThiamineP_synth_TenI"/>
</dbReference>
<evidence type="ECO:0000256" key="4">
    <source>
        <dbReference type="ARBA" id="ARBA00022842"/>
    </source>
</evidence>
<comment type="cofactor">
    <cofactor evidence="9">
        <name>Mg(2+)</name>
        <dbReference type="ChEBI" id="CHEBI:18420"/>
    </cofactor>
    <text evidence="9">Binds 1 Mg(2+) ion per subunit.</text>
</comment>
<comment type="caution">
    <text evidence="13">The sequence shown here is derived from an EMBL/GenBank/DDBJ whole genome shotgun (WGS) entry which is preliminary data.</text>
</comment>
<dbReference type="PANTHER" id="PTHR20857">
    <property type="entry name" value="THIAMINE-PHOSPHATE PYROPHOSPHORYLASE"/>
    <property type="match status" value="1"/>
</dbReference>
<dbReference type="EC" id="2.5.1.3" evidence="9"/>
<dbReference type="NCBIfam" id="TIGR00693">
    <property type="entry name" value="thiE"/>
    <property type="match status" value="1"/>
</dbReference>
<evidence type="ECO:0000256" key="6">
    <source>
        <dbReference type="ARBA" id="ARBA00047334"/>
    </source>
</evidence>
<proteinExistence type="inferred from homology"/>
<comment type="catalytic activity">
    <reaction evidence="6 9 10">
        <text>4-methyl-5-(2-phosphooxyethyl)-thiazole + 4-amino-2-methyl-5-(diphosphooxymethyl)pyrimidine + H(+) = thiamine phosphate + diphosphate</text>
        <dbReference type="Rhea" id="RHEA:22328"/>
        <dbReference type="ChEBI" id="CHEBI:15378"/>
        <dbReference type="ChEBI" id="CHEBI:33019"/>
        <dbReference type="ChEBI" id="CHEBI:37575"/>
        <dbReference type="ChEBI" id="CHEBI:57841"/>
        <dbReference type="ChEBI" id="CHEBI:58296"/>
        <dbReference type="EC" id="2.5.1.3"/>
    </reaction>
</comment>
<accession>A0A1U7M7H8</accession>
<evidence type="ECO:0000256" key="2">
    <source>
        <dbReference type="ARBA" id="ARBA00022679"/>
    </source>
</evidence>
<dbReference type="GO" id="GO:0005737">
    <property type="term" value="C:cytoplasm"/>
    <property type="evidence" value="ECO:0007669"/>
    <property type="project" value="TreeGrafter"/>
</dbReference>
<keyword evidence="2 9" id="KW-0808">Transferase</keyword>
<evidence type="ECO:0000259" key="12">
    <source>
        <dbReference type="Pfam" id="PF02581"/>
    </source>
</evidence>
<comment type="function">
    <text evidence="9">Condenses 4-methyl-5-(beta-hydroxyethyl)thiazole monophosphate (THZ-P) and 2-methyl-4-amino-5-hydroxymethyl pyrimidine pyrophosphate (HMP-PP) to form thiamine monophosphate (TMP).</text>
</comment>
<comment type="catalytic activity">
    <reaction evidence="7 9 10">
        <text>2-(2-carboxy-4-methylthiazol-5-yl)ethyl phosphate + 4-amino-2-methyl-5-(diphosphooxymethyl)pyrimidine + 2 H(+) = thiamine phosphate + CO2 + diphosphate</text>
        <dbReference type="Rhea" id="RHEA:47848"/>
        <dbReference type="ChEBI" id="CHEBI:15378"/>
        <dbReference type="ChEBI" id="CHEBI:16526"/>
        <dbReference type="ChEBI" id="CHEBI:33019"/>
        <dbReference type="ChEBI" id="CHEBI:37575"/>
        <dbReference type="ChEBI" id="CHEBI:57841"/>
        <dbReference type="ChEBI" id="CHEBI:62890"/>
        <dbReference type="EC" id="2.5.1.3"/>
    </reaction>
</comment>
<dbReference type="CDD" id="cd00564">
    <property type="entry name" value="TMP_TenI"/>
    <property type="match status" value="1"/>
</dbReference>
<feature type="domain" description="Thiamine phosphate synthase/TenI" evidence="12">
    <location>
        <begin position="10"/>
        <end position="190"/>
    </location>
</feature>
<dbReference type="Pfam" id="PF02581">
    <property type="entry name" value="TMP-TENI"/>
    <property type="match status" value="1"/>
</dbReference>
<dbReference type="AlphaFoldDB" id="A0A1U7M7H8"/>
<name>A0A1U7M7H8_TISCR</name>
<dbReference type="Proteomes" id="UP000186112">
    <property type="component" value="Unassembled WGS sequence"/>
</dbReference>
<evidence type="ECO:0000256" key="9">
    <source>
        <dbReference type="HAMAP-Rule" id="MF_00097"/>
    </source>
</evidence>
<evidence type="ECO:0000256" key="5">
    <source>
        <dbReference type="ARBA" id="ARBA00022977"/>
    </source>
</evidence>
<dbReference type="HAMAP" id="MF_00097">
    <property type="entry name" value="TMP_synthase"/>
    <property type="match status" value="1"/>
</dbReference>
<feature type="binding site" evidence="9">
    <location>
        <position position="92"/>
    </location>
    <ligand>
        <name>Mg(2+)</name>
        <dbReference type="ChEBI" id="CHEBI:18420"/>
    </ligand>
</feature>
<comment type="catalytic activity">
    <reaction evidence="8 9 10">
        <text>2-[(2R,5Z)-2-carboxy-4-methylthiazol-5(2H)-ylidene]ethyl phosphate + 4-amino-2-methyl-5-(diphosphooxymethyl)pyrimidine + 2 H(+) = thiamine phosphate + CO2 + diphosphate</text>
        <dbReference type="Rhea" id="RHEA:47844"/>
        <dbReference type="ChEBI" id="CHEBI:15378"/>
        <dbReference type="ChEBI" id="CHEBI:16526"/>
        <dbReference type="ChEBI" id="CHEBI:33019"/>
        <dbReference type="ChEBI" id="CHEBI:37575"/>
        <dbReference type="ChEBI" id="CHEBI:57841"/>
        <dbReference type="ChEBI" id="CHEBI:62899"/>
        <dbReference type="EC" id="2.5.1.3"/>
    </reaction>
</comment>
<feature type="binding site" evidence="9">
    <location>
        <begin position="137"/>
        <end position="139"/>
    </location>
    <ligand>
        <name>2-[(2R,5Z)-2-carboxy-4-methylthiazol-5(2H)-ylidene]ethyl phosphate</name>
        <dbReference type="ChEBI" id="CHEBI:62899"/>
    </ligand>
</feature>
<dbReference type="GO" id="GO:0004789">
    <property type="term" value="F:thiamine-phosphate diphosphorylase activity"/>
    <property type="evidence" value="ECO:0007669"/>
    <property type="project" value="UniProtKB-UniRule"/>
</dbReference>
<keyword evidence="5 9" id="KW-0784">Thiamine biosynthesis</keyword>
<evidence type="ECO:0000256" key="1">
    <source>
        <dbReference type="ARBA" id="ARBA00005165"/>
    </source>
</evidence>
<comment type="pathway">
    <text evidence="1 9 11">Cofactor biosynthesis; thiamine diphosphate biosynthesis; thiamine phosphate from 4-amino-2-methyl-5-diphosphomethylpyrimidine and 4-methyl-5-(2-phosphoethyl)-thiazole: step 1/1.</text>
</comment>
<keyword evidence="4 9" id="KW-0460">Magnesium</keyword>
<dbReference type="GO" id="GO:0009228">
    <property type="term" value="P:thiamine biosynthetic process"/>
    <property type="evidence" value="ECO:0007669"/>
    <property type="project" value="UniProtKB-KW"/>
</dbReference>
<feature type="binding site" evidence="9">
    <location>
        <begin position="40"/>
        <end position="44"/>
    </location>
    <ligand>
        <name>4-amino-2-methyl-5-(diphosphooxymethyl)pyrimidine</name>
        <dbReference type="ChEBI" id="CHEBI:57841"/>
    </ligand>
</feature>
<dbReference type="GO" id="GO:0000287">
    <property type="term" value="F:magnesium ion binding"/>
    <property type="evidence" value="ECO:0007669"/>
    <property type="project" value="UniProtKB-UniRule"/>
</dbReference>
<feature type="binding site" evidence="9">
    <location>
        <position position="72"/>
    </location>
    <ligand>
        <name>4-amino-2-methyl-5-(diphosphooxymethyl)pyrimidine</name>
        <dbReference type="ChEBI" id="CHEBI:57841"/>
    </ligand>
</feature>
<feature type="binding site" evidence="9">
    <location>
        <position position="111"/>
    </location>
    <ligand>
        <name>4-amino-2-methyl-5-(diphosphooxymethyl)pyrimidine</name>
        <dbReference type="ChEBI" id="CHEBI:57841"/>
    </ligand>
</feature>
<evidence type="ECO:0000256" key="8">
    <source>
        <dbReference type="ARBA" id="ARBA00047883"/>
    </source>
</evidence>
<dbReference type="PANTHER" id="PTHR20857:SF23">
    <property type="entry name" value="THIAMINE BIOSYNTHETIC BIFUNCTIONAL ENZYME"/>
    <property type="match status" value="1"/>
</dbReference>
<gene>
    <name evidence="9 13" type="primary">thiE</name>
    <name evidence="13" type="ORF">TICRE_09110</name>
</gene>
<protein>
    <recommendedName>
        <fullName evidence="9">Thiamine-phosphate synthase</fullName>
        <shortName evidence="9">TP synthase</shortName>
        <shortName evidence="9">TPS</shortName>
        <ecNumber evidence="9">2.5.1.3</ecNumber>
    </recommendedName>
    <alternativeName>
        <fullName evidence="9">Thiamine-phosphate pyrophosphorylase</fullName>
        <shortName evidence="9">TMP pyrophosphorylase</shortName>
        <shortName evidence="9">TMP-PPase</shortName>
    </alternativeName>
</protein>
<reference evidence="13 14" key="1">
    <citation type="submission" date="2016-02" db="EMBL/GenBank/DDBJ databases">
        <title>Genome sequence of Tissierella creatinophila DSM 6911.</title>
        <authorList>
            <person name="Poehlein A."/>
            <person name="Daniel R."/>
        </authorList>
    </citation>
    <scope>NUCLEOTIDE SEQUENCE [LARGE SCALE GENOMIC DNA]</scope>
    <source>
        <strain evidence="13 14">DSM 6911</strain>
    </source>
</reference>
<evidence type="ECO:0000256" key="3">
    <source>
        <dbReference type="ARBA" id="ARBA00022723"/>
    </source>
</evidence>
<feature type="binding site" evidence="9">
    <location>
        <position position="140"/>
    </location>
    <ligand>
        <name>4-amino-2-methyl-5-(diphosphooxymethyl)pyrimidine</name>
        <dbReference type="ChEBI" id="CHEBI:57841"/>
    </ligand>
</feature>
<evidence type="ECO:0000313" key="14">
    <source>
        <dbReference type="Proteomes" id="UP000186112"/>
    </source>
</evidence>
<sequence length="214" mass="23576">MKLTNNDLLLYLVTDRNWLGENKLEEVVEEAINNGVTFVQLREKDLKFEEFKNIALDIKKVTDRYKIPFVINDNIEVAIEVDTDGVHIGQDDIEVEEARRLLGEGKILGVSAGTMEEALDAEKNGADYIGVGAVFPTDSKSNAVSVNLKELKEIKETVKIPVVAIGGISDENLHLLEESKVDGIAVISAILAKEDIGKATRDLNKLVKKYLGGK</sequence>
<dbReference type="EMBL" id="LTDM01000011">
    <property type="protein sequence ID" value="OLS03210.1"/>
    <property type="molecule type" value="Genomic_DNA"/>
</dbReference>
<comment type="similarity">
    <text evidence="9 10">Belongs to the thiamine-phosphate synthase family.</text>
</comment>
<keyword evidence="3 9" id="KW-0479">Metal-binding</keyword>
<feature type="binding site" evidence="9">
    <location>
        <position position="73"/>
    </location>
    <ligand>
        <name>Mg(2+)</name>
        <dbReference type="ChEBI" id="CHEBI:18420"/>
    </ligand>
</feature>
<dbReference type="InterPro" id="IPR013785">
    <property type="entry name" value="Aldolase_TIM"/>
</dbReference>
<dbReference type="InterPro" id="IPR036206">
    <property type="entry name" value="ThiamineP_synth_sf"/>
</dbReference>
<feature type="binding site" evidence="9">
    <location>
        <position position="167"/>
    </location>
    <ligand>
        <name>2-[(2R,5Z)-2-carboxy-4-methylthiazol-5(2H)-ylidene]ethyl phosphate</name>
        <dbReference type="ChEBI" id="CHEBI:62899"/>
    </ligand>
</feature>
<evidence type="ECO:0000256" key="11">
    <source>
        <dbReference type="RuleBase" id="RU004253"/>
    </source>
</evidence>
<dbReference type="FunFam" id="3.20.20.70:FF:000096">
    <property type="entry name" value="Thiamine-phosphate synthase"/>
    <property type="match status" value="1"/>
</dbReference>
<dbReference type="InterPro" id="IPR034291">
    <property type="entry name" value="TMP_synthase"/>
</dbReference>
<keyword evidence="14" id="KW-1185">Reference proteome</keyword>
<dbReference type="GO" id="GO:0009229">
    <property type="term" value="P:thiamine diphosphate biosynthetic process"/>
    <property type="evidence" value="ECO:0007669"/>
    <property type="project" value="UniProtKB-UniRule"/>
</dbReference>
<dbReference type="UniPathway" id="UPA00060">
    <property type="reaction ID" value="UER00141"/>
</dbReference>
<evidence type="ECO:0000256" key="7">
    <source>
        <dbReference type="ARBA" id="ARBA00047851"/>
    </source>
</evidence>
<evidence type="ECO:0000313" key="13">
    <source>
        <dbReference type="EMBL" id="OLS03210.1"/>
    </source>
</evidence>
<dbReference type="RefSeq" id="WP_075725600.1">
    <property type="nucleotide sequence ID" value="NZ_LTDM01000011.1"/>
</dbReference>
<dbReference type="SUPFAM" id="SSF51391">
    <property type="entry name" value="Thiamin phosphate synthase"/>
    <property type="match status" value="1"/>
</dbReference>
<organism evidence="13 14">
    <name type="scientific">Tissierella creatinophila DSM 6911</name>
    <dbReference type="NCBI Taxonomy" id="1123403"/>
    <lineage>
        <taxon>Bacteria</taxon>
        <taxon>Bacillati</taxon>
        <taxon>Bacillota</taxon>
        <taxon>Tissierellia</taxon>
        <taxon>Tissierellales</taxon>
        <taxon>Tissierellaceae</taxon>
        <taxon>Tissierella</taxon>
    </lineage>
</organism>
<dbReference type="Gene3D" id="3.20.20.70">
    <property type="entry name" value="Aldolase class I"/>
    <property type="match status" value="1"/>
</dbReference>
<feature type="binding site" evidence="9">
    <location>
        <begin position="187"/>
        <end position="188"/>
    </location>
    <ligand>
        <name>2-[(2R,5Z)-2-carboxy-4-methylthiazol-5(2H)-ylidene]ethyl phosphate</name>
        <dbReference type="ChEBI" id="CHEBI:62899"/>
    </ligand>
</feature>